<keyword evidence="6" id="KW-1185">Reference proteome</keyword>
<reference evidence="5 6" key="1">
    <citation type="submission" date="2023-03" db="EMBL/GenBank/DDBJ databases">
        <authorList>
            <person name="Kaur S."/>
            <person name="Espinosa-Saiz D."/>
            <person name="Velazquez E."/>
            <person name="Menendez E."/>
            <person name="diCenzo G.C."/>
        </authorList>
    </citation>
    <scope>NUCLEOTIDE SEQUENCE [LARGE SCALE GENOMIC DNA]</scope>
    <source>
        <strain evidence="5 6">LMG 27395</strain>
        <plasmid evidence="5 6">unnamed</plasmid>
    </source>
</reference>
<dbReference type="EMBL" id="CP120372">
    <property type="protein sequence ID" value="WEX85407.1"/>
    <property type="molecule type" value="Genomic_DNA"/>
</dbReference>
<dbReference type="InterPro" id="IPR008807">
    <property type="entry name" value="ROS_MUCR"/>
</dbReference>
<evidence type="ECO:0000313" key="6">
    <source>
        <dbReference type="Proteomes" id="UP001235547"/>
    </source>
</evidence>
<evidence type="ECO:0000256" key="4">
    <source>
        <dbReference type="ARBA" id="ARBA00023163"/>
    </source>
</evidence>
<keyword evidence="5" id="KW-0614">Plasmid</keyword>
<protein>
    <submittedName>
        <fullName evidence="5">MucR family transcriptional regulator</fullName>
    </submittedName>
</protein>
<name>A0ABY8D5J8_9HYPH</name>
<sequence>MAPVGHPKSKEEPVFEEWRRAIPVRKPGTEDFIICLEDGKKFKLLRRHLMAKYGLTPEQYRRKWRLPAGYPTTAPSYVRERSELLARQDWGRYWRGAAHPPSARPAHLNYHVKLQER</sequence>
<accession>A0ABY8D5J8</accession>
<evidence type="ECO:0000256" key="1">
    <source>
        <dbReference type="ARBA" id="ARBA00007031"/>
    </source>
</evidence>
<keyword evidence="4" id="KW-0804">Transcription</keyword>
<gene>
    <name evidence="5" type="ORF">PYH38_006366</name>
</gene>
<keyword evidence="2" id="KW-0805">Transcription regulation</keyword>
<dbReference type="Pfam" id="PF05443">
    <property type="entry name" value="ROS_MUCR"/>
    <property type="match status" value="1"/>
</dbReference>
<dbReference type="InterPro" id="IPR041920">
    <property type="entry name" value="ROS/MUCR_sf"/>
</dbReference>
<evidence type="ECO:0000256" key="3">
    <source>
        <dbReference type="ARBA" id="ARBA00023125"/>
    </source>
</evidence>
<comment type="similarity">
    <text evidence="1">Belongs to the ros/MucR family.</text>
</comment>
<keyword evidence="3" id="KW-0238">DNA-binding</keyword>
<dbReference type="Gene3D" id="1.10.10.1550">
    <property type="entry name" value="ROS/MUCR transcriptional regulator protein"/>
    <property type="match status" value="1"/>
</dbReference>
<evidence type="ECO:0000256" key="2">
    <source>
        <dbReference type="ARBA" id="ARBA00023015"/>
    </source>
</evidence>
<geneLocation type="plasmid" evidence="5 6">
    <name>unnamed</name>
</geneLocation>
<evidence type="ECO:0000313" key="5">
    <source>
        <dbReference type="EMBL" id="WEX85407.1"/>
    </source>
</evidence>
<organism evidence="5 6">
    <name type="scientific">Sinorhizobium numidicum</name>
    <dbReference type="NCBI Taxonomy" id="680248"/>
    <lineage>
        <taxon>Bacteria</taxon>
        <taxon>Pseudomonadati</taxon>
        <taxon>Pseudomonadota</taxon>
        <taxon>Alphaproteobacteria</taxon>
        <taxon>Hyphomicrobiales</taxon>
        <taxon>Rhizobiaceae</taxon>
        <taxon>Sinorhizobium/Ensifer group</taxon>
        <taxon>Sinorhizobium</taxon>
    </lineage>
</organism>
<proteinExistence type="inferred from homology"/>
<dbReference type="Proteomes" id="UP001235547">
    <property type="component" value="Plasmid unnamed"/>
</dbReference>